<sequence>MYWGRKGVYTLIVYLPTRSSIEVGSLGELVLEEGYYTYTGSAWGAGGMKRVLRHLSVAGRNVRRWHIDYLLPHVHIAGCVMSYLSKSAECLIARALSEKMGEVRGFGCSDCSCTSHLHYLQQPPLVHVLAAHIRAERSHAAL</sequence>
<dbReference type="RefSeq" id="WP_042685576.1">
    <property type="nucleotide sequence ID" value="NZ_DUIH01000009.1"/>
</dbReference>
<dbReference type="EMBL" id="DUIH01000009">
    <property type="protein sequence ID" value="HIH69299.1"/>
    <property type="molecule type" value="Genomic_DNA"/>
</dbReference>
<name>A0A832RX72_9EURY</name>
<gene>
    <name evidence="1" type="ORF">HA299_01560</name>
</gene>
<dbReference type="AlphaFoldDB" id="A0A832RX72"/>
<reference evidence="1" key="1">
    <citation type="journal article" date="2020" name="bioRxiv">
        <title>A rank-normalized archaeal taxonomy based on genome phylogeny resolves widespread incomplete and uneven classifications.</title>
        <authorList>
            <person name="Rinke C."/>
            <person name="Chuvochina M."/>
            <person name="Mussig A.J."/>
            <person name="Chaumeil P.-A."/>
            <person name="Waite D.W."/>
            <person name="Whitman W.B."/>
            <person name="Parks D.H."/>
            <person name="Hugenholtz P."/>
        </authorList>
    </citation>
    <scope>NUCLEOTIDE SEQUENCE</scope>
    <source>
        <strain evidence="1">UBA12518</strain>
    </source>
</reference>
<dbReference type="Proteomes" id="UP000600363">
    <property type="component" value="Unassembled WGS sequence"/>
</dbReference>
<accession>A0A832RX72</accession>
<comment type="caution">
    <text evidence="1">The sequence shown here is derived from an EMBL/GenBank/DDBJ whole genome shotgun (WGS) entry which is preliminary data.</text>
</comment>
<dbReference type="InterPro" id="IPR002837">
    <property type="entry name" value="DUF123"/>
</dbReference>
<evidence type="ECO:0000313" key="1">
    <source>
        <dbReference type="EMBL" id="HIH69299.1"/>
    </source>
</evidence>
<dbReference type="CDD" id="cd10441">
    <property type="entry name" value="GIY-YIG_COG1833"/>
    <property type="match status" value="1"/>
</dbReference>
<dbReference type="PANTHER" id="PTHR37460">
    <property type="entry name" value="ENDONUCLEASE III"/>
    <property type="match status" value="1"/>
</dbReference>
<evidence type="ECO:0000313" key="2">
    <source>
        <dbReference type="Proteomes" id="UP000600363"/>
    </source>
</evidence>
<protein>
    <submittedName>
        <fullName evidence="1">GIY-YIG nuclease family protein</fullName>
    </submittedName>
</protein>
<organism evidence="1 2">
    <name type="scientific">Methermicoccus shengliensis</name>
    <dbReference type="NCBI Taxonomy" id="660064"/>
    <lineage>
        <taxon>Archaea</taxon>
        <taxon>Methanobacteriati</taxon>
        <taxon>Methanobacteriota</taxon>
        <taxon>Stenosarchaea group</taxon>
        <taxon>Methanomicrobia</taxon>
        <taxon>Methanosarcinales</taxon>
        <taxon>Methermicoccaceae</taxon>
        <taxon>Methermicoccus</taxon>
    </lineage>
</organism>
<dbReference type="Pfam" id="PF01986">
    <property type="entry name" value="DUF123"/>
    <property type="match status" value="1"/>
</dbReference>
<proteinExistence type="predicted"/>
<dbReference type="PANTHER" id="PTHR37460:SF1">
    <property type="entry name" value="ENDONUCLEASE III"/>
    <property type="match status" value="1"/>
</dbReference>